<dbReference type="EMBL" id="CAACVG010002744">
    <property type="protein sequence ID" value="VEN36867.1"/>
    <property type="molecule type" value="Genomic_DNA"/>
</dbReference>
<reference evidence="1 2" key="1">
    <citation type="submission" date="2019-01" db="EMBL/GenBank/DDBJ databases">
        <authorList>
            <person name="Sayadi A."/>
        </authorList>
    </citation>
    <scope>NUCLEOTIDE SEQUENCE [LARGE SCALE GENOMIC DNA]</scope>
</reference>
<sequence>MNTMKHHLQSQIQCMDPHFLFVPDSMDFT</sequence>
<accession>A0A653BMP7</accession>
<evidence type="ECO:0000313" key="1">
    <source>
        <dbReference type="EMBL" id="VEN36867.1"/>
    </source>
</evidence>
<keyword evidence="2" id="KW-1185">Reference proteome</keyword>
<proteinExistence type="predicted"/>
<dbReference type="Proteomes" id="UP000410492">
    <property type="component" value="Unassembled WGS sequence"/>
</dbReference>
<evidence type="ECO:0000313" key="2">
    <source>
        <dbReference type="Proteomes" id="UP000410492"/>
    </source>
</evidence>
<dbReference type="AlphaFoldDB" id="A0A653BMP7"/>
<organism evidence="1 2">
    <name type="scientific">Callosobruchus maculatus</name>
    <name type="common">Southern cowpea weevil</name>
    <name type="synonym">Pulse bruchid</name>
    <dbReference type="NCBI Taxonomy" id="64391"/>
    <lineage>
        <taxon>Eukaryota</taxon>
        <taxon>Metazoa</taxon>
        <taxon>Ecdysozoa</taxon>
        <taxon>Arthropoda</taxon>
        <taxon>Hexapoda</taxon>
        <taxon>Insecta</taxon>
        <taxon>Pterygota</taxon>
        <taxon>Neoptera</taxon>
        <taxon>Endopterygota</taxon>
        <taxon>Coleoptera</taxon>
        <taxon>Polyphaga</taxon>
        <taxon>Cucujiformia</taxon>
        <taxon>Chrysomeloidea</taxon>
        <taxon>Chrysomelidae</taxon>
        <taxon>Bruchinae</taxon>
        <taxon>Bruchini</taxon>
        <taxon>Callosobruchus</taxon>
    </lineage>
</organism>
<gene>
    <name evidence="1" type="ORF">CALMAC_LOCUS2319</name>
</gene>
<name>A0A653BMP7_CALMS</name>
<protein>
    <submittedName>
        <fullName evidence="1">Uncharacterized protein</fullName>
    </submittedName>
</protein>